<organism evidence="3 4">
    <name type="scientific">Stutzerimonas stutzeri</name>
    <name type="common">Pseudomonas stutzeri</name>
    <dbReference type="NCBI Taxonomy" id="316"/>
    <lineage>
        <taxon>Bacteria</taxon>
        <taxon>Pseudomonadati</taxon>
        <taxon>Pseudomonadota</taxon>
        <taxon>Gammaproteobacteria</taxon>
        <taxon>Pseudomonadales</taxon>
        <taxon>Pseudomonadaceae</taxon>
        <taxon>Stutzerimonas</taxon>
    </lineage>
</organism>
<evidence type="ECO:0000313" key="3">
    <source>
        <dbReference type="EMBL" id="PNG07464.1"/>
    </source>
</evidence>
<feature type="domain" description="Protein-glutamine gamma-glutamyltransferase-like C-terminal" evidence="2">
    <location>
        <begin position="437"/>
        <end position="508"/>
    </location>
</feature>
<sequence>MQLTDASVSIRPRSPWEALDLGILLAQRHAGLLMASWALATLPLFAALSLLLWRYPSLALLLFWWLKPLYERLPLHILSRALFGDIPTLGESLRAVPGLLRPQWFASLTWRRLSTTRSFDLPVQQLEGLGGTTRRQRLVTLGLRSGRAASWLTVVGVHLEGALWLGLLGLLYLMLPAQLVQSWNWQELLGLGSEWLWLEHLSNLLYALVLVVWEPIYVACGFSLYLNRRTQLEAWDIELAFRRLRQRLSDAVPVLLLVCGLALWSSDDAAWAAPAPAPDAAQAGPETRRLLNQPLTSEAARQRIGELLEQPPFQHRETVTRWRFGNTAGEQEPGALARLLESLLQGGKLWQGLERLAQVLEILLWTALALLVALLLWRYRDWLRTFGVRLPRPRIRPKSATNQLFGLDVAPENLPLDVASEAERLWQEHPREALGLLYRALLSRLLHEFQLPLKAAHTEGEVLRQVRRLERAELTRFTETLTRHWQAQAYGHRNAAAATGAELCAGWRALFAQERHA</sequence>
<evidence type="ECO:0000259" key="2">
    <source>
        <dbReference type="Pfam" id="PF13559"/>
    </source>
</evidence>
<dbReference type="EMBL" id="POUT01000009">
    <property type="protein sequence ID" value="PNG07464.1"/>
    <property type="molecule type" value="Genomic_DNA"/>
</dbReference>
<feature type="transmembrane region" description="Helical" evidence="1">
    <location>
        <begin position="248"/>
        <end position="266"/>
    </location>
</feature>
<keyword evidence="1" id="KW-0812">Transmembrane</keyword>
<accession>A0A2N8SYA4</accession>
<dbReference type="AlphaFoldDB" id="A0A2N8SYA4"/>
<comment type="caution">
    <text evidence="3">The sequence shown here is derived from an EMBL/GenBank/DDBJ whole genome shotgun (WGS) entry which is preliminary data.</text>
</comment>
<reference evidence="3 4" key="1">
    <citation type="submission" date="2018-01" db="EMBL/GenBank/DDBJ databases">
        <title>Denitrification phenotypes of diverse strains of Pseudomonas stutzeri.</title>
        <authorList>
            <person name="Milligan D.A."/>
            <person name="Bergaust L."/>
            <person name="Bakken L.R."/>
            <person name="Frostegard A."/>
        </authorList>
    </citation>
    <scope>NUCLEOTIDE SEQUENCE [LARGE SCALE GENOMIC DNA]</scope>
    <source>
        <strain evidence="3 4">24a75</strain>
    </source>
</reference>
<name>A0A2N8SYA4_STUST</name>
<keyword evidence="1" id="KW-0472">Membrane</keyword>
<evidence type="ECO:0000256" key="1">
    <source>
        <dbReference type="SAM" id="Phobius"/>
    </source>
</evidence>
<protein>
    <submittedName>
        <fullName evidence="3">DUF4129 domain-containing protein</fullName>
    </submittedName>
</protein>
<feature type="transmembrane region" description="Helical" evidence="1">
    <location>
        <begin position="151"/>
        <end position="175"/>
    </location>
</feature>
<keyword evidence="1" id="KW-1133">Transmembrane helix</keyword>
<dbReference type="Pfam" id="PF13559">
    <property type="entry name" value="DUF4129"/>
    <property type="match status" value="1"/>
</dbReference>
<proteinExistence type="predicted"/>
<dbReference type="RefSeq" id="WP_102895180.1">
    <property type="nucleotide sequence ID" value="NZ_JAMOHU010000038.1"/>
</dbReference>
<feature type="transmembrane region" description="Helical" evidence="1">
    <location>
        <begin position="356"/>
        <end position="377"/>
    </location>
</feature>
<dbReference type="InterPro" id="IPR025403">
    <property type="entry name" value="TgpA-like_C"/>
</dbReference>
<feature type="transmembrane region" description="Helical" evidence="1">
    <location>
        <begin position="204"/>
        <end position="227"/>
    </location>
</feature>
<evidence type="ECO:0000313" key="4">
    <source>
        <dbReference type="Proteomes" id="UP000236023"/>
    </source>
</evidence>
<dbReference type="Proteomes" id="UP000236023">
    <property type="component" value="Unassembled WGS sequence"/>
</dbReference>
<gene>
    <name evidence="3" type="ORF">CXK94_16775</name>
</gene>